<dbReference type="EMBL" id="JAUSTF010000001">
    <property type="protein sequence ID" value="MDQ0178939.1"/>
    <property type="molecule type" value="Genomic_DNA"/>
</dbReference>
<comment type="caution">
    <text evidence="1">The sequence shown here is derived from an EMBL/GenBank/DDBJ whole genome shotgun (WGS) entry which is preliminary data.</text>
</comment>
<proteinExistence type="predicted"/>
<sequence>MSVIIATKVSGDTSVFAKSLEERADEYRQWGERGRAAGAIHHQFAVGDGFVLVVDEWESTEAFQKFFGDPEIQAFIGSVGGDPNVAPEVTVGESVDSADKY</sequence>
<accession>A0AAW8DD29</accession>
<evidence type="ECO:0008006" key="5">
    <source>
        <dbReference type="Google" id="ProtNLM"/>
    </source>
</evidence>
<name>A0AAW8DD29_9MICC</name>
<gene>
    <name evidence="1" type="ORF">J2S90_001354</name>
    <name evidence="2" type="ORF">J2S93_000346</name>
</gene>
<evidence type="ECO:0000313" key="3">
    <source>
        <dbReference type="Proteomes" id="UP001230951"/>
    </source>
</evidence>
<protein>
    <recommendedName>
        <fullName evidence="5">ABM domain-containing protein</fullName>
    </recommendedName>
</protein>
<dbReference type="Proteomes" id="UP001242995">
    <property type="component" value="Unassembled WGS sequence"/>
</dbReference>
<evidence type="ECO:0000313" key="2">
    <source>
        <dbReference type="EMBL" id="MDQ0178939.1"/>
    </source>
</evidence>
<dbReference type="RefSeq" id="WP_059388952.1">
    <property type="nucleotide sequence ID" value="NZ_JAUSRG010000002.1"/>
</dbReference>
<dbReference type="Proteomes" id="UP001230951">
    <property type="component" value="Unassembled WGS sequence"/>
</dbReference>
<evidence type="ECO:0000313" key="1">
    <source>
        <dbReference type="EMBL" id="MDP9904408.1"/>
    </source>
</evidence>
<evidence type="ECO:0000313" key="4">
    <source>
        <dbReference type="Proteomes" id="UP001242995"/>
    </source>
</evidence>
<dbReference type="EMBL" id="JAUSRG010000002">
    <property type="protein sequence ID" value="MDP9904408.1"/>
    <property type="molecule type" value="Genomic_DNA"/>
</dbReference>
<dbReference type="InterPro" id="IPR011008">
    <property type="entry name" value="Dimeric_a/b-barrel"/>
</dbReference>
<dbReference type="SUPFAM" id="SSF54909">
    <property type="entry name" value="Dimeric alpha+beta barrel"/>
    <property type="match status" value="1"/>
</dbReference>
<reference evidence="1 3" key="1">
    <citation type="submission" date="2023-07" db="EMBL/GenBank/DDBJ databases">
        <title>Sorghum-associated microbial communities from plants grown in Nebraska, USA.</title>
        <authorList>
            <person name="Schachtman D."/>
        </authorList>
    </citation>
    <scope>NUCLEOTIDE SEQUENCE</scope>
    <source>
        <strain evidence="1">DS1006</strain>
        <strain evidence="2 3">DS1016</strain>
    </source>
</reference>
<keyword evidence="3" id="KW-1185">Reference proteome</keyword>
<dbReference type="AlphaFoldDB" id="A0AAW8DD29"/>
<organism evidence="1 4">
    <name type="scientific">Arthrobacter bambusae</name>
    <dbReference type="NCBI Taxonomy" id="1338426"/>
    <lineage>
        <taxon>Bacteria</taxon>
        <taxon>Bacillati</taxon>
        <taxon>Actinomycetota</taxon>
        <taxon>Actinomycetes</taxon>
        <taxon>Micrococcales</taxon>
        <taxon>Micrococcaceae</taxon>
        <taxon>Arthrobacter</taxon>
    </lineage>
</organism>